<dbReference type="InterPro" id="IPR006016">
    <property type="entry name" value="UspA"/>
</dbReference>
<name>A0A8J3WIF1_PLARO</name>
<evidence type="ECO:0000259" key="1">
    <source>
        <dbReference type="Pfam" id="PF00582"/>
    </source>
</evidence>
<sequence>MGIDDSPQCDPALAYAFEQAAQRGARLRAVHAWQLPVHACAPEIVSDSGVSLTQAAAERGGRGTLNERILLRSRRRWSQVWFLTVFRPGAAARGSAGI</sequence>
<proteinExistence type="predicted"/>
<comment type="caution">
    <text evidence="2">The sequence shown here is derived from an EMBL/GenBank/DDBJ whole genome shotgun (WGS) entry which is preliminary data.</text>
</comment>
<protein>
    <recommendedName>
        <fullName evidence="1">UspA domain-containing protein</fullName>
    </recommendedName>
</protein>
<dbReference type="AlphaFoldDB" id="A0A8J3WIF1"/>
<feature type="domain" description="UspA" evidence="1">
    <location>
        <begin position="2"/>
        <end position="60"/>
    </location>
</feature>
<keyword evidence="3" id="KW-1185">Reference proteome</keyword>
<dbReference type="SUPFAM" id="SSF52402">
    <property type="entry name" value="Adenine nucleotide alpha hydrolases-like"/>
    <property type="match status" value="1"/>
</dbReference>
<gene>
    <name evidence="2" type="ORF">Pro02_71940</name>
</gene>
<evidence type="ECO:0000313" key="2">
    <source>
        <dbReference type="EMBL" id="GIH88786.1"/>
    </source>
</evidence>
<dbReference type="Gene3D" id="3.40.50.620">
    <property type="entry name" value="HUPs"/>
    <property type="match status" value="1"/>
</dbReference>
<dbReference type="Proteomes" id="UP000655044">
    <property type="component" value="Unassembled WGS sequence"/>
</dbReference>
<dbReference type="InterPro" id="IPR014729">
    <property type="entry name" value="Rossmann-like_a/b/a_fold"/>
</dbReference>
<accession>A0A8J3WIF1</accession>
<dbReference type="EMBL" id="BOOI01000090">
    <property type="protein sequence ID" value="GIH88786.1"/>
    <property type="molecule type" value="Genomic_DNA"/>
</dbReference>
<evidence type="ECO:0000313" key="3">
    <source>
        <dbReference type="Proteomes" id="UP000655044"/>
    </source>
</evidence>
<organism evidence="2 3">
    <name type="scientific">Planobispora rosea</name>
    <dbReference type="NCBI Taxonomy" id="35762"/>
    <lineage>
        <taxon>Bacteria</taxon>
        <taxon>Bacillati</taxon>
        <taxon>Actinomycetota</taxon>
        <taxon>Actinomycetes</taxon>
        <taxon>Streptosporangiales</taxon>
        <taxon>Streptosporangiaceae</taxon>
        <taxon>Planobispora</taxon>
    </lineage>
</organism>
<reference evidence="2" key="1">
    <citation type="submission" date="2021-01" db="EMBL/GenBank/DDBJ databases">
        <title>Whole genome shotgun sequence of Planobispora rosea NBRC 15558.</title>
        <authorList>
            <person name="Komaki H."/>
            <person name="Tamura T."/>
        </authorList>
    </citation>
    <scope>NUCLEOTIDE SEQUENCE</scope>
    <source>
        <strain evidence="2">NBRC 15558</strain>
    </source>
</reference>
<dbReference type="Pfam" id="PF00582">
    <property type="entry name" value="Usp"/>
    <property type="match status" value="1"/>
</dbReference>